<comment type="caution">
    <text evidence="1">The sequence shown here is derived from an EMBL/GenBank/DDBJ whole genome shotgun (WGS) entry which is preliminary data.</text>
</comment>
<sequence length="105" mass="12640">MAIAMTKTRILRKFSQITYMQYKSLPPEIQDEYLEWAQREWEKQWAQLQFERQGGISGIAKKKAEQEVKWLERVTTWSYLHAYTPRVRCRKSSRVCQSMYNSVSL</sequence>
<proteinExistence type="predicted"/>
<protein>
    <submittedName>
        <fullName evidence="1">Uncharacterized protein</fullName>
    </submittedName>
</protein>
<accession>A0A1Q3AJB9</accession>
<evidence type="ECO:0000313" key="1">
    <source>
        <dbReference type="EMBL" id="GAV55836.1"/>
    </source>
</evidence>
<dbReference type="EMBL" id="BDGX01000051">
    <property type="protein sequence ID" value="GAV55836.1"/>
    <property type="molecule type" value="Genomic_DNA"/>
</dbReference>
<gene>
    <name evidence="1" type="ORF">ZYGR_0AY02290</name>
</gene>
<dbReference type="AlphaFoldDB" id="A0A1Q3AJB9"/>
<evidence type="ECO:0000313" key="2">
    <source>
        <dbReference type="Proteomes" id="UP000187013"/>
    </source>
</evidence>
<dbReference type="OrthoDB" id="4053204at2759"/>
<organism evidence="1 2">
    <name type="scientific">Zygosaccharomyces rouxii</name>
    <dbReference type="NCBI Taxonomy" id="4956"/>
    <lineage>
        <taxon>Eukaryota</taxon>
        <taxon>Fungi</taxon>
        <taxon>Dikarya</taxon>
        <taxon>Ascomycota</taxon>
        <taxon>Saccharomycotina</taxon>
        <taxon>Saccharomycetes</taxon>
        <taxon>Saccharomycetales</taxon>
        <taxon>Saccharomycetaceae</taxon>
        <taxon>Zygosaccharomyces</taxon>
    </lineage>
</organism>
<dbReference type="Proteomes" id="UP000187013">
    <property type="component" value="Unassembled WGS sequence"/>
</dbReference>
<name>A0A1Q3AJB9_ZYGRO</name>
<reference evidence="1 2" key="1">
    <citation type="submission" date="2016-08" db="EMBL/GenBank/DDBJ databases">
        <title>Draft genome sequence of allopolyploid Zygosaccharomyces rouxii.</title>
        <authorList>
            <person name="Watanabe J."/>
            <person name="Uehara K."/>
            <person name="Mogi Y."/>
            <person name="Tsukioka Y."/>
        </authorList>
    </citation>
    <scope>NUCLEOTIDE SEQUENCE [LARGE SCALE GENOMIC DNA]</scope>
    <source>
        <strain evidence="1 2">NBRC 110957</strain>
    </source>
</reference>